<evidence type="ECO:0000313" key="1">
    <source>
        <dbReference type="EMBL" id="AGL01153.1"/>
    </source>
</evidence>
<organism evidence="1 2">
    <name type="scientific">Desulfoscipio gibsoniae DSM 7213</name>
    <dbReference type="NCBI Taxonomy" id="767817"/>
    <lineage>
        <taxon>Bacteria</taxon>
        <taxon>Bacillati</taxon>
        <taxon>Bacillota</taxon>
        <taxon>Clostridia</taxon>
        <taxon>Eubacteriales</taxon>
        <taxon>Desulfallaceae</taxon>
        <taxon>Desulfoscipio</taxon>
    </lineage>
</organism>
<protein>
    <submittedName>
        <fullName evidence="1">Uncharacterized protein</fullName>
    </submittedName>
</protein>
<dbReference type="HOGENOM" id="CLU_2896715_0_0_9"/>
<gene>
    <name evidence="1" type="ORF">Desgi_1683</name>
</gene>
<proteinExistence type="predicted"/>
<dbReference type="RefSeq" id="WP_006522401.1">
    <property type="nucleotide sequence ID" value="NC_021184.1"/>
</dbReference>
<dbReference type="AlphaFoldDB" id="R4KD91"/>
<dbReference type="EMBL" id="CP003273">
    <property type="protein sequence ID" value="AGL01153.1"/>
    <property type="molecule type" value="Genomic_DNA"/>
</dbReference>
<dbReference type="Proteomes" id="UP000013520">
    <property type="component" value="Chromosome"/>
</dbReference>
<dbReference type="KEGG" id="dgi:Desgi_1683"/>
<dbReference type="OrthoDB" id="1809541at2"/>
<accession>R4KD91</accession>
<evidence type="ECO:0000313" key="2">
    <source>
        <dbReference type="Proteomes" id="UP000013520"/>
    </source>
</evidence>
<reference evidence="1 2" key="1">
    <citation type="submission" date="2012-01" db="EMBL/GenBank/DDBJ databases">
        <title>Complete sequence of Desulfotomaculum gibsoniae DSM 7213.</title>
        <authorList>
            <consortium name="US DOE Joint Genome Institute"/>
            <person name="Lucas S."/>
            <person name="Han J."/>
            <person name="Lapidus A."/>
            <person name="Cheng J.-F."/>
            <person name="Goodwin L."/>
            <person name="Pitluck S."/>
            <person name="Peters L."/>
            <person name="Ovchinnikova G."/>
            <person name="Teshima H."/>
            <person name="Detter J.C."/>
            <person name="Han C."/>
            <person name="Tapia R."/>
            <person name="Land M."/>
            <person name="Hauser L."/>
            <person name="Kyrpides N."/>
            <person name="Ivanova N."/>
            <person name="Pagani I."/>
            <person name="Parshina S."/>
            <person name="Plugge C."/>
            <person name="Muyzer G."/>
            <person name="Kuever J."/>
            <person name="Ivanova A."/>
            <person name="Nazina T."/>
            <person name="Klenk H.-P."/>
            <person name="Brambilla E."/>
            <person name="Spring S."/>
            <person name="Stams A.F."/>
            <person name="Woyke T."/>
        </authorList>
    </citation>
    <scope>NUCLEOTIDE SEQUENCE [LARGE SCALE GENOMIC DNA]</scope>
    <source>
        <strain evidence="1 2">DSM 7213</strain>
    </source>
</reference>
<name>R4KD91_9FIRM</name>
<sequence>MAAQHKRPDKAANLERQRRVKERTELRKAIVVHLLRRWDPERYDGVSPGQCVTWADGGALVG</sequence>
<keyword evidence="2" id="KW-1185">Reference proteome</keyword>